<reference evidence="2 3" key="1">
    <citation type="submission" date="2021-05" db="EMBL/GenBank/DDBJ databases">
        <title>Genome Assembly of Synthetic Allotetraploid Brassica napus Reveals Homoeologous Exchanges between Subgenomes.</title>
        <authorList>
            <person name="Davis J.T."/>
        </authorList>
    </citation>
    <scope>NUCLEOTIDE SEQUENCE [LARGE SCALE GENOMIC DNA]</scope>
    <source>
        <strain evidence="3">cv. Da-Ae</strain>
        <tissue evidence="2">Seedling</tissue>
    </source>
</reference>
<comment type="caution">
    <text evidence="2">The sequence shown here is derived from an EMBL/GenBank/DDBJ whole genome shotgun (WGS) entry which is preliminary data.</text>
</comment>
<dbReference type="CDD" id="cd01805">
    <property type="entry name" value="Ubl_Rad23"/>
    <property type="match status" value="1"/>
</dbReference>
<evidence type="ECO:0000313" key="2">
    <source>
        <dbReference type="EMBL" id="KAH0860735.1"/>
    </source>
</evidence>
<sequence length="194" mass="22040">MKIFVKTLKGARFEIQVKPDDSVADVKKNIETVLGVTAAEQMLIHKGKMLKDETTLEANNVSEKSIIGVIKELPVQFEDPFITEVNTLNFIEARGVCVNLKTENNQDEKGETHQEPERPSVADLERALDFARYNPEVLSLTSIYELWRNQMASYAYNLKEEHVATKCSSSLMNTKKSRPTNQTMEEMGIQNLPY</sequence>
<evidence type="ECO:0000259" key="1">
    <source>
        <dbReference type="PROSITE" id="PS50053"/>
    </source>
</evidence>
<dbReference type="SUPFAM" id="SSF54236">
    <property type="entry name" value="Ubiquitin-like"/>
    <property type="match status" value="1"/>
</dbReference>
<dbReference type="SMART" id="SM00213">
    <property type="entry name" value="UBQ"/>
    <property type="match status" value="1"/>
</dbReference>
<dbReference type="PANTHER" id="PTHR10621">
    <property type="entry name" value="UV EXCISION REPAIR PROTEIN RAD23"/>
    <property type="match status" value="1"/>
</dbReference>
<evidence type="ECO:0000313" key="3">
    <source>
        <dbReference type="Proteomes" id="UP000824890"/>
    </source>
</evidence>
<dbReference type="PROSITE" id="PS50053">
    <property type="entry name" value="UBIQUITIN_2"/>
    <property type="match status" value="1"/>
</dbReference>
<protein>
    <recommendedName>
        <fullName evidence="1">Ubiquitin-like domain-containing protein</fullName>
    </recommendedName>
</protein>
<dbReference type="PANTHER" id="PTHR10621:SF38">
    <property type="entry name" value="UBIQUITIN DOMAIN-CONTAINING PROTEIN 7SL RNA1-RELATED"/>
    <property type="match status" value="1"/>
</dbReference>
<accession>A0ABQ7XXR2</accession>
<feature type="domain" description="Ubiquitin-like" evidence="1">
    <location>
        <begin position="1"/>
        <end position="70"/>
    </location>
</feature>
<dbReference type="EMBL" id="JAGKQM010000019">
    <property type="protein sequence ID" value="KAH0860735.1"/>
    <property type="molecule type" value="Genomic_DNA"/>
</dbReference>
<dbReference type="Proteomes" id="UP000824890">
    <property type="component" value="Unassembled WGS sequence"/>
</dbReference>
<name>A0ABQ7XXR2_BRANA</name>
<organism evidence="2 3">
    <name type="scientific">Brassica napus</name>
    <name type="common">Rape</name>
    <dbReference type="NCBI Taxonomy" id="3708"/>
    <lineage>
        <taxon>Eukaryota</taxon>
        <taxon>Viridiplantae</taxon>
        <taxon>Streptophyta</taxon>
        <taxon>Embryophyta</taxon>
        <taxon>Tracheophyta</taxon>
        <taxon>Spermatophyta</taxon>
        <taxon>Magnoliopsida</taxon>
        <taxon>eudicotyledons</taxon>
        <taxon>Gunneridae</taxon>
        <taxon>Pentapetalae</taxon>
        <taxon>rosids</taxon>
        <taxon>malvids</taxon>
        <taxon>Brassicales</taxon>
        <taxon>Brassicaceae</taxon>
        <taxon>Brassiceae</taxon>
        <taxon>Brassica</taxon>
    </lineage>
</organism>
<gene>
    <name evidence="2" type="ORF">HID58_088996</name>
</gene>
<proteinExistence type="predicted"/>
<dbReference type="InterPro" id="IPR029071">
    <property type="entry name" value="Ubiquitin-like_domsf"/>
</dbReference>
<dbReference type="InterPro" id="IPR000626">
    <property type="entry name" value="Ubiquitin-like_dom"/>
</dbReference>
<dbReference type="Gene3D" id="3.10.20.90">
    <property type="entry name" value="Phosphatidylinositol 3-kinase Catalytic Subunit, Chain A, domain 1"/>
    <property type="match status" value="1"/>
</dbReference>
<dbReference type="Pfam" id="PF00240">
    <property type="entry name" value="ubiquitin"/>
    <property type="match status" value="1"/>
</dbReference>
<keyword evidence="3" id="KW-1185">Reference proteome</keyword>